<dbReference type="AlphaFoldDB" id="A0A6J7UKK1"/>
<evidence type="ECO:0000313" key="1">
    <source>
        <dbReference type="EMBL" id="CAB4999077.1"/>
    </source>
</evidence>
<accession>A0A6J7UKK1</accession>
<reference evidence="2" key="1">
    <citation type="submission" date="2020-05" db="EMBL/GenBank/DDBJ databases">
        <authorList>
            <person name="Chiriac C."/>
            <person name="Salcher M."/>
            <person name="Ghai R."/>
            <person name="Kavagutti S V."/>
        </authorList>
    </citation>
    <scope>NUCLEOTIDE SEQUENCE</scope>
</reference>
<protein>
    <submittedName>
        <fullName evidence="2">Unannotated protein</fullName>
    </submittedName>
</protein>
<dbReference type="EMBL" id="CAFBQV010000120">
    <property type="protein sequence ID" value="CAB5065476.1"/>
    <property type="molecule type" value="Genomic_DNA"/>
</dbReference>
<gene>
    <name evidence="1" type="ORF">UFOPK4020_00706</name>
    <name evidence="2" type="ORF">UFOPK4345_00815</name>
</gene>
<proteinExistence type="predicted"/>
<organism evidence="2">
    <name type="scientific">freshwater metagenome</name>
    <dbReference type="NCBI Taxonomy" id="449393"/>
    <lineage>
        <taxon>unclassified sequences</taxon>
        <taxon>metagenomes</taxon>
        <taxon>ecological metagenomes</taxon>
    </lineage>
</organism>
<dbReference type="EMBL" id="CAFBOV010000122">
    <property type="protein sequence ID" value="CAB4999077.1"/>
    <property type="molecule type" value="Genomic_DNA"/>
</dbReference>
<name>A0A6J7UKK1_9ZZZZ</name>
<evidence type="ECO:0000313" key="2">
    <source>
        <dbReference type="EMBL" id="CAB5065476.1"/>
    </source>
</evidence>
<sequence length="101" mass="11569">MTKAKNPQRLSLAESVKRFENFDNEQTRTATADEVLEFRQRINSKHLENQIIRSVAEARYFGLSWQTIGAILNLPAEFAEQKFNSDIKIFDGAFGFSPSIE</sequence>